<evidence type="ECO:0000259" key="2">
    <source>
        <dbReference type="PROSITE" id="PS50883"/>
    </source>
</evidence>
<dbReference type="SUPFAM" id="SSF141868">
    <property type="entry name" value="EAL domain-like"/>
    <property type="match status" value="1"/>
</dbReference>
<dbReference type="Proteomes" id="UP000538666">
    <property type="component" value="Unassembled WGS sequence"/>
</dbReference>
<feature type="domain" description="GGDEF" evidence="3">
    <location>
        <begin position="180"/>
        <end position="313"/>
    </location>
</feature>
<dbReference type="InterPro" id="IPR035919">
    <property type="entry name" value="EAL_sf"/>
</dbReference>
<dbReference type="Gene3D" id="3.20.20.450">
    <property type="entry name" value="EAL domain"/>
    <property type="match status" value="1"/>
</dbReference>
<dbReference type="OrthoDB" id="101222at2"/>
<comment type="caution">
    <text evidence="4">The sequence shown here is derived from an EMBL/GenBank/DDBJ whole genome shotgun (WGS) entry which is preliminary data.</text>
</comment>
<dbReference type="SUPFAM" id="SSF55073">
    <property type="entry name" value="Nucleotide cyclase"/>
    <property type="match status" value="1"/>
</dbReference>
<dbReference type="InterPro" id="IPR050706">
    <property type="entry name" value="Cyclic-di-GMP_PDE-like"/>
</dbReference>
<dbReference type="PROSITE" id="PS50883">
    <property type="entry name" value="EAL"/>
    <property type="match status" value="1"/>
</dbReference>
<dbReference type="AlphaFoldDB" id="A0A841JNC5"/>
<dbReference type="CDD" id="cd01949">
    <property type="entry name" value="GGDEF"/>
    <property type="match status" value="1"/>
</dbReference>
<organism evidence="4 5">
    <name type="scientific">Silvibacterium bohemicum</name>
    <dbReference type="NCBI Taxonomy" id="1577686"/>
    <lineage>
        <taxon>Bacteria</taxon>
        <taxon>Pseudomonadati</taxon>
        <taxon>Acidobacteriota</taxon>
        <taxon>Terriglobia</taxon>
        <taxon>Terriglobales</taxon>
        <taxon>Acidobacteriaceae</taxon>
        <taxon>Silvibacterium</taxon>
    </lineage>
</organism>
<dbReference type="PANTHER" id="PTHR33121:SF70">
    <property type="entry name" value="SIGNALING PROTEIN YKOW"/>
    <property type="match status" value="1"/>
</dbReference>
<dbReference type="InterPro" id="IPR029787">
    <property type="entry name" value="Nucleotide_cyclase"/>
</dbReference>
<keyword evidence="1" id="KW-0472">Membrane</keyword>
<feature type="transmembrane region" description="Helical" evidence="1">
    <location>
        <begin position="73"/>
        <end position="95"/>
    </location>
</feature>
<evidence type="ECO:0000313" key="5">
    <source>
        <dbReference type="Proteomes" id="UP000538666"/>
    </source>
</evidence>
<dbReference type="Pfam" id="PF00563">
    <property type="entry name" value="EAL"/>
    <property type="match status" value="1"/>
</dbReference>
<dbReference type="RefSeq" id="WP_156185758.1">
    <property type="nucleotide sequence ID" value="NZ_JACHEK010000001.1"/>
</dbReference>
<dbReference type="CDD" id="cd01948">
    <property type="entry name" value="EAL"/>
    <property type="match status" value="1"/>
</dbReference>
<dbReference type="PROSITE" id="PS50887">
    <property type="entry name" value="GGDEF"/>
    <property type="match status" value="1"/>
</dbReference>
<dbReference type="InterPro" id="IPR001633">
    <property type="entry name" value="EAL_dom"/>
</dbReference>
<dbReference type="Gene3D" id="3.30.70.270">
    <property type="match status" value="1"/>
</dbReference>
<evidence type="ECO:0000259" key="3">
    <source>
        <dbReference type="PROSITE" id="PS50887"/>
    </source>
</evidence>
<dbReference type="NCBIfam" id="TIGR00254">
    <property type="entry name" value="GGDEF"/>
    <property type="match status" value="1"/>
</dbReference>
<proteinExistence type="predicted"/>
<dbReference type="EMBL" id="JACHEK010000001">
    <property type="protein sequence ID" value="MBB6142640.1"/>
    <property type="molecule type" value="Genomic_DNA"/>
</dbReference>
<dbReference type="SMART" id="SM00052">
    <property type="entry name" value="EAL"/>
    <property type="match status" value="1"/>
</dbReference>
<evidence type="ECO:0000313" key="4">
    <source>
        <dbReference type="EMBL" id="MBB6142640.1"/>
    </source>
</evidence>
<keyword evidence="5" id="KW-1185">Reference proteome</keyword>
<dbReference type="SMART" id="SM00267">
    <property type="entry name" value="GGDEF"/>
    <property type="match status" value="1"/>
</dbReference>
<dbReference type="PANTHER" id="PTHR33121">
    <property type="entry name" value="CYCLIC DI-GMP PHOSPHODIESTERASE PDEF"/>
    <property type="match status" value="1"/>
</dbReference>
<feature type="transmembrane region" description="Helical" evidence="1">
    <location>
        <begin position="12"/>
        <end position="31"/>
    </location>
</feature>
<keyword evidence="1" id="KW-1133">Transmembrane helix</keyword>
<sequence>MSPSIRQHPKHSISWITGCTSLLALSIGAALRHPLSLWLQQDRWEIPGQLRERIQEWGQTNIPEPLRQWLPPFTWRAAAIGVAGVLGWLLLFLLVERLSIELRALGFRRDRFKVNRLLEEQHVARAQDEALSREIRERKWMEAKLLHLAFHDTLTGLGNRGFLLDLLKARLETKHKFARSKGFLIYIDLDRFRTVNDMFGHRLGDELLRQIADRLKNCISDEDFLVRIGQDEFAILLGALRDTEQVARTAAHILQVMERPVTLCEMSFPLTASIGVSAIHAHHAAGEEVLHAADTAMSRAKRRGGNCYVFYDTAMHDDALSKIQTTLQLQTALEREEMELYYQPIINLRDGSIAGVEALLRWNHPTRGLLTPGTFICLAEETSSIVPIGSWAMRRSCQDIRRMREVLGRDLLLSVNISAKQLNEPSFLPTLIGLVDDWEGDPRFLQLEITESIFVNDADRVGDLLHTIRSRGVRIALDDFGTGYSSLGYLRNYPIDTLKIDQSFVRDMGSGSINSDIIRFIVDLAHGAGMKVVAEGIEAESQAEMLMEYGCRFAQGYFYSRPLPLPALLRRMEHEAPIPFFEEP</sequence>
<reference evidence="4 5" key="1">
    <citation type="submission" date="2020-08" db="EMBL/GenBank/DDBJ databases">
        <title>Genomic Encyclopedia of Type Strains, Phase IV (KMG-IV): sequencing the most valuable type-strain genomes for metagenomic binning, comparative biology and taxonomic classification.</title>
        <authorList>
            <person name="Goeker M."/>
        </authorList>
    </citation>
    <scope>NUCLEOTIDE SEQUENCE [LARGE SCALE GENOMIC DNA]</scope>
    <source>
        <strain evidence="4 5">DSM 103733</strain>
    </source>
</reference>
<dbReference type="GO" id="GO:0071111">
    <property type="term" value="F:cyclic-guanylate-specific phosphodiesterase activity"/>
    <property type="evidence" value="ECO:0007669"/>
    <property type="project" value="InterPro"/>
</dbReference>
<evidence type="ECO:0000256" key="1">
    <source>
        <dbReference type="SAM" id="Phobius"/>
    </source>
</evidence>
<keyword evidence="1" id="KW-0812">Transmembrane</keyword>
<dbReference type="InterPro" id="IPR043128">
    <property type="entry name" value="Rev_trsase/Diguanyl_cyclase"/>
</dbReference>
<accession>A0A841JNC5</accession>
<feature type="domain" description="EAL" evidence="2">
    <location>
        <begin position="322"/>
        <end position="576"/>
    </location>
</feature>
<dbReference type="InterPro" id="IPR000160">
    <property type="entry name" value="GGDEF_dom"/>
</dbReference>
<gene>
    <name evidence="4" type="ORF">HNQ77_000578</name>
</gene>
<protein>
    <submittedName>
        <fullName evidence="4">Diguanylate cyclase (GGDEF)-like protein</fullName>
    </submittedName>
</protein>
<dbReference type="Pfam" id="PF00990">
    <property type="entry name" value="GGDEF"/>
    <property type="match status" value="1"/>
</dbReference>
<name>A0A841JNC5_9BACT</name>